<dbReference type="RefSeq" id="WP_197356789.1">
    <property type="nucleotide sequence ID" value="NZ_CP036298.1"/>
</dbReference>
<dbReference type="Proteomes" id="UP000318017">
    <property type="component" value="Chromosome"/>
</dbReference>
<dbReference type="Pfam" id="PF06439">
    <property type="entry name" value="3keto-disac_hyd"/>
    <property type="match status" value="1"/>
</dbReference>
<dbReference type="EMBL" id="CP036298">
    <property type="protein sequence ID" value="QDV24494.1"/>
    <property type="molecule type" value="Genomic_DNA"/>
</dbReference>
<evidence type="ECO:0000313" key="4">
    <source>
        <dbReference type="Proteomes" id="UP000318017"/>
    </source>
</evidence>
<feature type="chain" id="PRO_5021810602" description="3-keto-alpha-glucoside-1,2-lyase/3-keto-2-hydroxy-glucal hydratase domain-containing protein" evidence="1">
    <location>
        <begin position="32"/>
        <end position="275"/>
    </location>
</feature>
<protein>
    <recommendedName>
        <fullName evidence="2">3-keto-alpha-glucoside-1,2-lyase/3-keto-2-hydroxy-glucal hydratase domain-containing protein</fullName>
    </recommendedName>
</protein>
<proteinExistence type="predicted"/>
<accession>A0A518G7C6</accession>
<dbReference type="Gene3D" id="2.60.120.560">
    <property type="entry name" value="Exo-inulinase, domain 1"/>
    <property type="match status" value="1"/>
</dbReference>
<evidence type="ECO:0000256" key="1">
    <source>
        <dbReference type="SAM" id="SignalP"/>
    </source>
</evidence>
<dbReference type="KEGG" id="ahel:Q31a_28120"/>
<keyword evidence="1" id="KW-0732">Signal</keyword>
<dbReference type="GO" id="GO:0016787">
    <property type="term" value="F:hydrolase activity"/>
    <property type="evidence" value="ECO:0007669"/>
    <property type="project" value="InterPro"/>
</dbReference>
<keyword evidence="4" id="KW-1185">Reference proteome</keyword>
<sequence precursor="true">MNDYYRKRLCFVAGLLLGNALALSAASAARAQESDSSGFSNLFDGKTLTGWDGDPRFWKVQDGVIVGETTAENPAEKNTFLIHRGGEYGDFELRLLYQVEGFNSGVQYRSVDQGSWSVAGYQCDFEARWHKPKGEPDAMGADKFTGMFFEEGGRGFMGQRGEIVIARPNPENPKAASIEKIGSVGDAAELESHINREDWNELIVIATGNQFVHIVNGHAMAIGIDEDEKLRRAKGIFAFQLHSGTPMRIELKDIRVRQLGQASATSTSEVPQKKN</sequence>
<feature type="domain" description="3-keto-alpha-glucoside-1,2-lyase/3-keto-2-hydroxy-glucal hydratase" evidence="2">
    <location>
        <begin position="38"/>
        <end position="257"/>
    </location>
</feature>
<gene>
    <name evidence="3" type="ORF">Q31a_28120</name>
</gene>
<dbReference type="AlphaFoldDB" id="A0A518G7C6"/>
<organism evidence="3 4">
    <name type="scientific">Aureliella helgolandensis</name>
    <dbReference type="NCBI Taxonomy" id="2527968"/>
    <lineage>
        <taxon>Bacteria</taxon>
        <taxon>Pseudomonadati</taxon>
        <taxon>Planctomycetota</taxon>
        <taxon>Planctomycetia</taxon>
        <taxon>Pirellulales</taxon>
        <taxon>Pirellulaceae</taxon>
        <taxon>Aureliella</taxon>
    </lineage>
</organism>
<name>A0A518G7C6_9BACT</name>
<feature type="signal peptide" evidence="1">
    <location>
        <begin position="1"/>
        <end position="31"/>
    </location>
</feature>
<evidence type="ECO:0000259" key="2">
    <source>
        <dbReference type="Pfam" id="PF06439"/>
    </source>
</evidence>
<reference evidence="3 4" key="1">
    <citation type="submission" date="2019-02" db="EMBL/GenBank/DDBJ databases">
        <title>Deep-cultivation of Planctomycetes and their phenomic and genomic characterization uncovers novel biology.</title>
        <authorList>
            <person name="Wiegand S."/>
            <person name="Jogler M."/>
            <person name="Boedeker C."/>
            <person name="Pinto D."/>
            <person name="Vollmers J."/>
            <person name="Rivas-Marin E."/>
            <person name="Kohn T."/>
            <person name="Peeters S.H."/>
            <person name="Heuer A."/>
            <person name="Rast P."/>
            <person name="Oberbeckmann S."/>
            <person name="Bunk B."/>
            <person name="Jeske O."/>
            <person name="Meyerdierks A."/>
            <person name="Storesund J.E."/>
            <person name="Kallscheuer N."/>
            <person name="Luecker S."/>
            <person name="Lage O.M."/>
            <person name="Pohl T."/>
            <person name="Merkel B.J."/>
            <person name="Hornburger P."/>
            <person name="Mueller R.-W."/>
            <person name="Bruemmer F."/>
            <person name="Labrenz M."/>
            <person name="Spormann A.M."/>
            <person name="Op den Camp H."/>
            <person name="Overmann J."/>
            <person name="Amann R."/>
            <person name="Jetten M.S.M."/>
            <person name="Mascher T."/>
            <person name="Medema M.H."/>
            <person name="Devos D.P."/>
            <person name="Kaster A.-K."/>
            <person name="Ovreas L."/>
            <person name="Rohde M."/>
            <person name="Galperin M.Y."/>
            <person name="Jogler C."/>
        </authorList>
    </citation>
    <scope>NUCLEOTIDE SEQUENCE [LARGE SCALE GENOMIC DNA]</scope>
    <source>
        <strain evidence="3 4">Q31a</strain>
    </source>
</reference>
<evidence type="ECO:0000313" key="3">
    <source>
        <dbReference type="EMBL" id="QDV24494.1"/>
    </source>
</evidence>
<dbReference type="InterPro" id="IPR010496">
    <property type="entry name" value="AL/BT2_dom"/>
</dbReference>